<evidence type="ECO:0000259" key="8">
    <source>
        <dbReference type="PROSITE" id="PS51054"/>
    </source>
</evidence>
<feature type="region of interest" description="Disordered" evidence="6">
    <location>
        <begin position="1"/>
        <end position="25"/>
    </location>
</feature>
<dbReference type="Proteomes" id="UP000735302">
    <property type="component" value="Unassembled WGS sequence"/>
</dbReference>
<evidence type="ECO:0000313" key="10">
    <source>
        <dbReference type="Proteomes" id="UP000735302"/>
    </source>
</evidence>
<sequence>MGSPAVVTVPSRKSPSSGRRTNKPLVEKKRRARINGCLGQLKSLILSAMQTEQGAQVSRLEKADILEMTVKYLRHVQRQQVSNATMATEPEVVAKFSAGYTECATEVIRYMDQAKCVTSDVKTRLESHLVERLRDTVCMPGSGSSPSSVQGNLNTSPQRHIVPANGSAIQAVSNASMPSTIQTSNSGVVSTPGPTITNNCAKSTMSTASDEYARHYQTAVDLANMAAGVMIPCHTSSSASCSAASEVTSSPPSGTATTTRLHTNDNIVRSKSISPAHNLQEREALRKRYNSSEPIVTQPAYASSSSSSSHRNATTISTTTIHTNNDSYLCSIQKPLHIEIPQSPDPVIFPSANFAQRPNICARNAGQNLISSKSTYTRSASTNTRNALTSSPSPVASSLSSSSATTIYDYQEDAPPTLLYAYNYNLQNRPNKKQGQAITNSPKMDYSLVVYSQDSLVVNSTAATAVSTHGEKFHASNAPTKQLNDATNFYCAPQVNPSRSQGQLERPMQHPTTMNSTTTLSPHSCQPQGLEFDGERRDLNNNNYYLNSHTFHCPTFATGAPSQTGEHSLRKDGACPQIPSDFYCHNKINPCNNSINLAPAAMSSNLTTRFQGDSQTRNSGPAPHPPAQRSSSPSSPLRDNSDPSPPALLLSSNNDTHQAFHSVNRQRVAQQAPLPPHSRPVSDASNQSSAPTSYYPHHSLSSPCSNDTPFPESTRPALKKHLLFGQRSEVTRRQCNLSPYTSVDGSRPGSADTDQTIMASVPVRGPSRQSCCDNGSRHALAGEQRETAGRRGDSYGLSCMSTAYVSSAKRPCLDSVTAQRAPLTSCNRIGHSAEDTLWRPW</sequence>
<feature type="region of interest" description="Disordered" evidence="6">
    <location>
        <begin position="610"/>
        <end position="652"/>
    </location>
</feature>
<feature type="region of interest" description="Disordered" evidence="6">
    <location>
        <begin position="498"/>
        <end position="526"/>
    </location>
</feature>
<keyword evidence="4" id="KW-0804">Transcription</keyword>
<keyword evidence="2" id="KW-0805">Transcription regulation</keyword>
<evidence type="ECO:0000256" key="6">
    <source>
        <dbReference type="SAM" id="MobiDB-lite"/>
    </source>
</evidence>
<evidence type="ECO:0000313" key="9">
    <source>
        <dbReference type="EMBL" id="GFO08432.1"/>
    </source>
</evidence>
<dbReference type="SMART" id="SM00511">
    <property type="entry name" value="ORANGE"/>
    <property type="match status" value="1"/>
</dbReference>
<feature type="region of interest" description="Disordered" evidence="6">
    <location>
        <begin position="669"/>
        <end position="714"/>
    </location>
</feature>
<evidence type="ECO:0000256" key="2">
    <source>
        <dbReference type="ARBA" id="ARBA00023015"/>
    </source>
</evidence>
<name>A0AAV4ANC5_9GAST</name>
<feature type="domain" description="Orange" evidence="8">
    <location>
        <begin position="96"/>
        <end position="129"/>
    </location>
</feature>
<dbReference type="PROSITE" id="PS50888">
    <property type="entry name" value="BHLH"/>
    <property type="match status" value="1"/>
</dbReference>
<keyword evidence="5" id="KW-0539">Nucleus</keyword>
<evidence type="ECO:0000256" key="3">
    <source>
        <dbReference type="ARBA" id="ARBA00023125"/>
    </source>
</evidence>
<dbReference type="SMART" id="SM00353">
    <property type="entry name" value="HLH"/>
    <property type="match status" value="1"/>
</dbReference>
<dbReference type="GO" id="GO:0046983">
    <property type="term" value="F:protein dimerization activity"/>
    <property type="evidence" value="ECO:0007669"/>
    <property type="project" value="InterPro"/>
</dbReference>
<feature type="compositionally biased region" description="Polar residues" evidence="6">
    <location>
        <begin position="683"/>
        <end position="692"/>
    </location>
</feature>
<feature type="region of interest" description="Disordered" evidence="6">
    <location>
        <begin position="243"/>
        <end position="264"/>
    </location>
</feature>
<accession>A0AAV4ANC5</accession>
<dbReference type="GO" id="GO:0003677">
    <property type="term" value="F:DNA binding"/>
    <property type="evidence" value="ECO:0007669"/>
    <property type="project" value="UniProtKB-KW"/>
</dbReference>
<dbReference type="InterPro" id="IPR050370">
    <property type="entry name" value="HES_HEY"/>
</dbReference>
<evidence type="ECO:0000256" key="5">
    <source>
        <dbReference type="ARBA" id="ARBA00023242"/>
    </source>
</evidence>
<keyword evidence="10" id="KW-1185">Reference proteome</keyword>
<feature type="compositionally biased region" description="Polar residues" evidence="6">
    <location>
        <begin position="376"/>
        <end position="386"/>
    </location>
</feature>
<dbReference type="FunFam" id="4.10.280.10:FF:000009">
    <property type="entry name" value="Transcription factor HES-1"/>
    <property type="match status" value="1"/>
</dbReference>
<dbReference type="GO" id="GO:0005634">
    <property type="term" value="C:nucleus"/>
    <property type="evidence" value="ECO:0007669"/>
    <property type="project" value="UniProtKB-SubCell"/>
</dbReference>
<dbReference type="Gene3D" id="4.10.280.10">
    <property type="entry name" value="Helix-loop-helix DNA-binding domain"/>
    <property type="match status" value="1"/>
</dbReference>
<dbReference type="GO" id="GO:0006355">
    <property type="term" value="P:regulation of DNA-templated transcription"/>
    <property type="evidence" value="ECO:0007669"/>
    <property type="project" value="InterPro"/>
</dbReference>
<evidence type="ECO:0000259" key="7">
    <source>
        <dbReference type="PROSITE" id="PS50888"/>
    </source>
</evidence>
<organism evidence="9 10">
    <name type="scientific">Plakobranchus ocellatus</name>
    <dbReference type="NCBI Taxonomy" id="259542"/>
    <lineage>
        <taxon>Eukaryota</taxon>
        <taxon>Metazoa</taxon>
        <taxon>Spiralia</taxon>
        <taxon>Lophotrochozoa</taxon>
        <taxon>Mollusca</taxon>
        <taxon>Gastropoda</taxon>
        <taxon>Heterobranchia</taxon>
        <taxon>Euthyneura</taxon>
        <taxon>Panpulmonata</taxon>
        <taxon>Sacoglossa</taxon>
        <taxon>Placobranchoidea</taxon>
        <taxon>Plakobranchidae</taxon>
        <taxon>Plakobranchus</taxon>
    </lineage>
</organism>
<proteinExistence type="predicted"/>
<dbReference type="InterPro" id="IPR003650">
    <property type="entry name" value="Orange_dom"/>
</dbReference>
<reference evidence="9 10" key="1">
    <citation type="journal article" date="2021" name="Elife">
        <title>Chloroplast acquisition without the gene transfer in kleptoplastic sea slugs, Plakobranchus ocellatus.</title>
        <authorList>
            <person name="Maeda T."/>
            <person name="Takahashi S."/>
            <person name="Yoshida T."/>
            <person name="Shimamura S."/>
            <person name="Takaki Y."/>
            <person name="Nagai Y."/>
            <person name="Toyoda A."/>
            <person name="Suzuki Y."/>
            <person name="Arimoto A."/>
            <person name="Ishii H."/>
            <person name="Satoh N."/>
            <person name="Nishiyama T."/>
            <person name="Hasebe M."/>
            <person name="Maruyama T."/>
            <person name="Minagawa J."/>
            <person name="Obokata J."/>
            <person name="Shigenobu S."/>
        </authorList>
    </citation>
    <scope>NUCLEOTIDE SEQUENCE [LARGE SCALE GENOMIC DNA]</scope>
</reference>
<feature type="region of interest" description="Disordered" evidence="6">
    <location>
        <begin position="376"/>
        <end position="396"/>
    </location>
</feature>
<feature type="compositionally biased region" description="Low complexity" evidence="6">
    <location>
        <begin position="243"/>
        <end position="259"/>
    </location>
</feature>
<feature type="compositionally biased region" description="Low complexity" evidence="6">
    <location>
        <begin position="627"/>
        <end position="638"/>
    </location>
</feature>
<keyword evidence="3" id="KW-0238">DNA-binding</keyword>
<evidence type="ECO:0000256" key="4">
    <source>
        <dbReference type="ARBA" id="ARBA00023163"/>
    </source>
</evidence>
<dbReference type="SUPFAM" id="SSF158457">
    <property type="entry name" value="Orange domain-like"/>
    <property type="match status" value="1"/>
</dbReference>
<feature type="compositionally biased region" description="Polar residues" evidence="6">
    <location>
        <begin position="699"/>
        <end position="708"/>
    </location>
</feature>
<comment type="subcellular location">
    <subcellularLocation>
        <location evidence="1">Nucleus</location>
    </subcellularLocation>
</comment>
<dbReference type="EMBL" id="BLXT01003952">
    <property type="protein sequence ID" value="GFO08432.1"/>
    <property type="molecule type" value="Genomic_DNA"/>
</dbReference>
<dbReference type="InterPro" id="IPR011598">
    <property type="entry name" value="bHLH_dom"/>
</dbReference>
<dbReference type="SUPFAM" id="SSF47459">
    <property type="entry name" value="HLH, helix-loop-helix DNA-binding domain"/>
    <property type="match status" value="1"/>
</dbReference>
<dbReference type="AlphaFoldDB" id="A0AAV4ANC5"/>
<feature type="compositionally biased region" description="Polar residues" evidence="6">
    <location>
        <begin position="510"/>
        <end position="526"/>
    </location>
</feature>
<evidence type="ECO:0000256" key="1">
    <source>
        <dbReference type="ARBA" id="ARBA00004123"/>
    </source>
</evidence>
<protein>
    <submittedName>
        <fullName evidence="9">Uncharacterized protein</fullName>
    </submittedName>
</protein>
<feature type="compositionally biased region" description="Low complexity" evidence="6">
    <location>
        <begin position="387"/>
        <end position="396"/>
    </location>
</feature>
<dbReference type="Pfam" id="PF07527">
    <property type="entry name" value="Hairy_orange"/>
    <property type="match status" value="1"/>
</dbReference>
<dbReference type="Pfam" id="PF00010">
    <property type="entry name" value="HLH"/>
    <property type="match status" value="1"/>
</dbReference>
<feature type="domain" description="BHLH" evidence="7">
    <location>
        <begin position="18"/>
        <end position="76"/>
    </location>
</feature>
<comment type="caution">
    <text evidence="9">The sequence shown here is derived from an EMBL/GenBank/DDBJ whole genome shotgun (WGS) entry which is preliminary data.</text>
</comment>
<feature type="compositionally biased region" description="Polar residues" evidence="6">
    <location>
        <begin position="610"/>
        <end position="619"/>
    </location>
</feature>
<dbReference type="Gene3D" id="6.10.250.980">
    <property type="match status" value="1"/>
</dbReference>
<dbReference type="PANTHER" id="PTHR10985">
    <property type="entry name" value="BASIC HELIX-LOOP-HELIX TRANSCRIPTION FACTOR, HES-RELATED"/>
    <property type="match status" value="1"/>
</dbReference>
<gene>
    <name evidence="9" type="ORF">PoB_003493700</name>
</gene>
<dbReference type="InterPro" id="IPR036638">
    <property type="entry name" value="HLH_DNA-bd_sf"/>
</dbReference>
<dbReference type="PROSITE" id="PS51054">
    <property type="entry name" value="ORANGE"/>
    <property type="match status" value="1"/>
</dbReference>